<gene>
    <name evidence="1" type="ORF">EU557_18720</name>
</gene>
<dbReference type="EMBL" id="SRKZ01000005">
    <property type="protein sequence ID" value="TGD79006.1"/>
    <property type="molecule type" value="Genomic_DNA"/>
</dbReference>
<accession>A0A4Z0MHL3</accession>
<evidence type="ECO:0000313" key="2">
    <source>
        <dbReference type="Proteomes" id="UP000298284"/>
    </source>
</evidence>
<dbReference type="AlphaFoldDB" id="A0A4Z0MHL3"/>
<sequence length="155" mass="17801">MIAGKEWSFGLSTQVEPAEIVLNTGEVRITAHGLFTTPLSFHNLIGKHAYSYLQIVVDKHNHFFLYFRFDWPADQYYGPYQVMLNRRETQFFTDLQLTNFTWYAYGTGQLSIRCVPGIVGGVFYDLSGISAENGQALTSLIKKLKEPQSQCQEWF</sequence>
<dbReference type="RefSeq" id="WP_135531995.1">
    <property type="nucleotide sequence ID" value="NZ_SRKZ01000005.1"/>
</dbReference>
<keyword evidence="2" id="KW-1185">Reference proteome</keyword>
<proteinExistence type="predicted"/>
<name>A0A4Z0MHL3_9BACT</name>
<reference evidence="1 2" key="1">
    <citation type="submission" date="2019-04" db="EMBL/GenBank/DDBJ databases">
        <authorList>
            <person name="Feng G."/>
            <person name="Zhang J."/>
            <person name="Zhu H."/>
        </authorList>
    </citation>
    <scope>NUCLEOTIDE SEQUENCE [LARGE SCALE GENOMIC DNA]</scope>
    <source>
        <strain evidence="1 2">JCM 19491</strain>
    </source>
</reference>
<dbReference type="Proteomes" id="UP000298284">
    <property type="component" value="Unassembled WGS sequence"/>
</dbReference>
<dbReference type="OrthoDB" id="9834461at2"/>
<protein>
    <submittedName>
        <fullName evidence="1">Uncharacterized protein</fullName>
    </submittedName>
</protein>
<comment type="caution">
    <text evidence="1">The sequence shown here is derived from an EMBL/GenBank/DDBJ whole genome shotgun (WGS) entry which is preliminary data.</text>
</comment>
<evidence type="ECO:0000313" key="1">
    <source>
        <dbReference type="EMBL" id="TGD79006.1"/>
    </source>
</evidence>
<organism evidence="1 2">
    <name type="scientific">Hymenobacter wooponensis</name>
    <dbReference type="NCBI Taxonomy" id="1525360"/>
    <lineage>
        <taxon>Bacteria</taxon>
        <taxon>Pseudomonadati</taxon>
        <taxon>Bacteroidota</taxon>
        <taxon>Cytophagia</taxon>
        <taxon>Cytophagales</taxon>
        <taxon>Hymenobacteraceae</taxon>
        <taxon>Hymenobacter</taxon>
    </lineage>
</organism>